<sequence length="71" mass="7917">MTQPEHRMGPPIKTICVRPMFATIVDIVVLPFRYPFGRGLIHAEGQIAAQHDCLYRYAHDIIGSELVVVGA</sequence>
<accession>A0A7R9PYP4</accession>
<protein>
    <submittedName>
        <fullName evidence="1">Uncharacterized protein</fullName>
    </submittedName>
</protein>
<dbReference type="EMBL" id="CAJPIZ010002640">
    <property type="protein sequence ID" value="CAG2105307.1"/>
    <property type="molecule type" value="Genomic_DNA"/>
</dbReference>
<keyword evidence="2" id="KW-1185">Reference proteome</keyword>
<reference evidence="1" key="1">
    <citation type="submission" date="2020-11" db="EMBL/GenBank/DDBJ databases">
        <authorList>
            <person name="Tran Van P."/>
        </authorList>
    </citation>
    <scope>NUCLEOTIDE SEQUENCE</scope>
</reference>
<gene>
    <name evidence="1" type="ORF">OSB1V03_LOCUS5316</name>
</gene>
<evidence type="ECO:0000313" key="1">
    <source>
        <dbReference type="EMBL" id="CAD7624877.1"/>
    </source>
</evidence>
<proteinExistence type="predicted"/>
<feature type="non-terminal residue" evidence="1">
    <location>
        <position position="71"/>
    </location>
</feature>
<dbReference type="AlphaFoldDB" id="A0A7R9PYP4"/>
<organism evidence="1">
    <name type="scientific">Medioppia subpectinata</name>
    <dbReference type="NCBI Taxonomy" id="1979941"/>
    <lineage>
        <taxon>Eukaryota</taxon>
        <taxon>Metazoa</taxon>
        <taxon>Ecdysozoa</taxon>
        <taxon>Arthropoda</taxon>
        <taxon>Chelicerata</taxon>
        <taxon>Arachnida</taxon>
        <taxon>Acari</taxon>
        <taxon>Acariformes</taxon>
        <taxon>Sarcoptiformes</taxon>
        <taxon>Oribatida</taxon>
        <taxon>Brachypylina</taxon>
        <taxon>Oppioidea</taxon>
        <taxon>Oppiidae</taxon>
        <taxon>Medioppia</taxon>
    </lineage>
</organism>
<evidence type="ECO:0000313" key="2">
    <source>
        <dbReference type="Proteomes" id="UP000759131"/>
    </source>
</evidence>
<name>A0A7R9PYP4_9ACAR</name>
<dbReference type="EMBL" id="OC857215">
    <property type="protein sequence ID" value="CAD7624877.1"/>
    <property type="molecule type" value="Genomic_DNA"/>
</dbReference>
<dbReference type="Proteomes" id="UP000759131">
    <property type="component" value="Unassembled WGS sequence"/>
</dbReference>